<dbReference type="EMBL" id="CAADFQ010000056">
    <property type="protein sequence ID" value="VFK33918.1"/>
    <property type="molecule type" value="Genomic_DNA"/>
</dbReference>
<name>A0A451BE51_9GAMM</name>
<sequence length="31" mass="3758">MELKSPYIMPLESFLSQKLPTNFLRRPFFNL</sequence>
<proteinExistence type="predicted"/>
<reference evidence="3" key="1">
    <citation type="submission" date="2019-02" db="EMBL/GenBank/DDBJ databases">
        <authorList>
            <person name="Gruber-Vodicka R. H."/>
            <person name="Seah K. B. B."/>
        </authorList>
    </citation>
    <scope>NUCLEOTIDE SEQUENCE</scope>
    <source>
        <strain evidence="1">BECK_BZ197</strain>
        <strain evidence="3">BECK_BZ198</strain>
        <strain evidence="2">BECK_BZ199</strain>
    </source>
</reference>
<dbReference type="EMBL" id="CAADGH010000060">
    <property type="protein sequence ID" value="VFK76515.1"/>
    <property type="molecule type" value="Genomic_DNA"/>
</dbReference>
<protein>
    <submittedName>
        <fullName evidence="3">Uncharacterized protein</fullName>
    </submittedName>
</protein>
<accession>A0A451BE51</accession>
<evidence type="ECO:0000313" key="1">
    <source>
        <dbReference type="EMBL" id="VFK29908.1"/>
    </source>
</evidence>
<organism evidence="3">
    <name type="scientific">Candidatus Kentrum sp. MB</name>
    <dbReference type="NCBI Taxonomy" id="2138164"/>
    <lineage>
        <taxon>Bacteria</taxon>
        <taxon>Pseudomonadati</taxon>
        <taxon>Pseudomonadota</taxon>
        <taxon>Gammaproteobacteria</taxon>
        <taxon>Candidatus Kentrum</taxon>
    </lineage>
</organism>
<gene>
    <name evidence="1" type="ORF">BECKMB1821G_GA0114241_105517</name>
    <name evidence="3" type="ORF">BECKMB1821H_GA0114242_106017</name>
    <name evidence="2" type="ORF">BECKMB1821I_GA0114274_105617</name>
</gene>
<evidence type="ECO:0000313" key="2">
    <source>
        <dbReference type="EMBL" id="VFK33918.1"/>
    </source>
</evidence>
<dbReference type="EMBL" id="CAADFO010000055">
    <property type="protein sequence ID" value="VFK29908.1"/>
    <property type="molecule type" value="Genomic_DNA"/>
</dbReference>
<dbReference type="AlphaFoldDB" id="A0A451BE51"/>
<evidence type="ECO:0000313" key="3">
    <source>
        <dbReference type="EMBL" id="VFK76515.1"/>
    </source>
</evidence>